<protein>
    <recommendedName>
        <fullName evidence="2">SAF domain-containing protein</fullName>
    </recommendedName>
</protein>
<dbReference type="CDD" id="cd11614">
    <property type="entry name" value="SAF_CpaB_FlgA_like"/>
    <property type="match status" value="1"/>
</dbReference>
<dbReference type="SMART" id="SM00858">
    <property type="entry name" value="SAF"/>
    <property type="match status" value="1"/>
</dbReference>
<dbReference type="Pfam" id="PF16976">
    <property type="entry name" value="RcpC"/>
    <property type="match status" value="1"/>
</dbReference>
<accession>A0A510X8T3</accession>
<evidence type="ECO:0000256" key="1">
    <source>
        <dbReference type="SAM" id="MobiDB-lite"/>
    </source>
</evidence>
<comment type="caution">
    <text evidence="3">The sequence shown here is derived from an EMBL/GenBank/DDBJ whole genome shotgun (WGS) entry which is preliminary data.</text>
</comment>
<name>A0A510X8T3_9GAMM</name>
<dbReference type="InterPro" id="IPR031571">
    <property type="entry name" value="RcpC_dom"/>
</dbReference>
<evidence type="ECO:0000313" key="4">
    <source>
        <dbReference type="Proteomes" id="UP000321275"/>
    </source>
</evidence>
<dbReference type="InterPro" id="IPR017592">
    <property type="entry name" value="Pilus_assmbl_Flp-typ_CpaB"/>
</dbReference>
<dbReference type="RefSeq" id="WP_146803187.1">
    <property type="nucleotide sequence ID" value="NZ_BJUK01000022.1"/>
</dbReference>
<feature type="compositionally biased region" description="Low complexity" evidence="1">
    <location>
        <begin position="293"/>
        <end position="306"/>
    </location>
</feature>
<feature type="domain" description="SAF" evidence="2">
    <location>
        <begin position="53"/>
        <end position="119"/>
    </location>
</feature>
<dbReference type="EMBL" id="BJUK01000022">
    <property type="protein sequence ID" value="GEK47848.1"/>
    <property type="molecule type" value="Genomic_DNA"/>
</dbReference>
<dbReference type="NCBIfam" id="TIGR03177">
    <property type="entry name" value="pilus_cpaB"/>
    <property type="match status" value="1"/>
</dbReference>
<proteinExistence type="predicted"/>
<sequence length="332" mass="34370">MSPNLLKGIAAVLVVIAIGLAFAGWQLTRDLPPAMEPAPVTESSSTEASPPGFPVLTAAEPLAIGTRLEARPEAGTPLLRTVDYPVAVAESFAEIAEVEGRVLTRPLAPGDILRPEHFALGGLLAEAVPPGKRALAVSIDEVIGGGGFIAPGDRVDVFYYAQGNDPARTQLARRLFRDVEVLSFGADLRGAPADGEQPAQRSGRTAVLALDEAQAPRLLLAETTGRLRLAVIGASERAEGLAAPQENDLTALPGLRRAALNGGDVANGHGTDDGDGLGPAVLFEELTRISALESRPPSAASPAPRLTSNASSSRRVVQHVGGEVRVVEVPGD</sequence>
<keyword evidence="4" id="KW-1185">Reference proteome</keyword>
<dbReference type="Pfam" id="PF08666">
    <property type="entry name" value="SAF"/>
    <property type="match status" value="1"/>
</dbReference>
<gene>
    <name evidence="3" type="ORF">HPA02_21310</name>
</gene>
<evidence type="ECO:0000259" key="2">
    <source>
        <dbReference type="SMART" id="SM00858"/>
    </source>
</evidence>
<dbReference type="OrthoDB" id="2037472at2"/>
<organism evidence="3 4">
    <name type="scientific">Bisbaumannia pacifica</name>
    <dbReference type="NCBI Taxonomy" id="77098"/>
    <lineage>
        <taxon>Bacteria</taxon>
        <taxon>Pseudomonadati</taxon>
        <taxon>Pseudomonadota</taxon>
        <taxon>Gammaproteobacteria</taxon>
        <taxon>Oceanospirillales</taxon>
        <taxon>Halomonadaceae</taxon>
        <taxon>Bisbaumannia</taxon>
    </lineage>
</organism>
<dbReference type="Proteomes" id="UP000321275">
    <property type="component" value="Unassembled WGS sequence"/>
</dbReference>
<reference evidence="3 4" key="1">
    <citation type="submission" date="2019-07" db="EMBL/GenBank/DDBJ databases">
        <title>Whole genome shotgun sequence of Halomonas pacifica NBRC 102220.</title>
        <authorList>
            <person name="Hosoyama A."/>
            <person name="Uohara A."/>
            <person name="Ohji S."/>
            <person name="Ichikawa N."/>
        </authorList>
    </citation>
    <scope>NUCLEOTIDE SEQUENCE [LARGE SCALE GENOMIC DNA]</scope>
    <source>
        <strain evidence="3 4">NBRC 102220</strain>
    </source>
</reference>
<dbReference type="AlphaFoldDB" id="A0A510X8T3"/>
<dbReference type="InterPro" id="IPR013974">
    <property type="entry name" value="SAF"/>
</dbReference>
<feature type="region of interest" description="Disordered" evidence="1">
    <location>
        <begin position="293"/>
        <end position="319"/>
    </location>
</feature>
<evidence type="ECO:0000313" key="3">
    <source>
        <dbReference type="EMBL" id="GEK47848.1"/>
    </source>
</evidence>